<keyword evidence="1" id="KW-0812">Transmembrane</keyword>
<evidence type="ECO:0000313" key="2">
    <source>
        <dbReference type="EMBL" id="MBT1443809.1"/>
    </source>
</evidence>
<comment type="caution">
    <text evidence="2">The sequence shown here is derived from an EMBL/GenBank/DDBJ whole genome shotgun (WGS) entry which is preliminary data.</text>
</comment>
<evidence type="ECO:0000256" key="1">
    <source>
        <dbReference type="SAM" id="Phobius"/>
    </source>
</evidence>
<keyword evidence="3" id="KW-1185">Reference proteome</keyword>
<keyword evidence="1" id="KW-1133">Transmembrane helix</keyword>
<dbReference type="EMBL" id="JAHEPS010000001">
    <property type="protein sequence ID" value="MBT1443809.1"/>
    <property type="molecule type" value="Genomic_DNA"/>
</dbReference>
<sequence>MALDALADVLETAGRLFGRFISEAVIEFMLKGVGYLICRPFKPSVDPDGLRVLLVGLLFWVLLIWFGVELYGFIRVDACLDGGSFDYALGACST</sequence>
<organism evidence="2 3">
    <name type="scientific">Shewanella jiangmenensis</name>
    <dbReference type="NCBI Taxonomy" id="2837387"/>
    <lineage>
        <taxon>Bacteria</taxon>
        <taxon>Pseudomonadati</taxon>
        <taxon>Pseudomonadota</taxon>
        <taxon>Gammaproteobacteria</taxon>
        <taxon>Alteromonadales</taxon>
        <taxon>Shewanellaceae</taxon>
        <taxon>Shewanella</taxon>
    </lineage>
</organism>
<feature type="transmembrane region" description="Helical" evidence="1">
    <location>
        <begin position="50"/>
        <end position="68"/>
    </location>
</feature>
<protein>
    <submittedName>
        <fullName evidence="2">Uncharacterized protein</fullName>
    </submittedName>
</protein>
<reference evidence="2 3" key="1">
    <citation type="submission" date="2021-05" db="EMBL/GenBank/DDBJ databases">
        <title>Shewanella sp. JM162201.</title>
        <authorList>
            <person name="Xu S."/>
            <person name="Li A."/>
        </authorList>
    </citation>
    <scope>NUCLEOTIDE SEQUENCE [LARGE SCALE GENOMIC DNA]</scope>
    <source>
        <strain evidence="2 3">JM162201</strain>
    </source>
</reference>
<accession>A0ABS5V2C6</accession>
<keyword evidence="1" id="KW-0472">Membrane</keyword>
<proteinExistence type="predicted"/>
<dbReference type="RefSeq" id="WP_214505968.1">
    <property type="nucleotide sequence ID" value="NZ_JAHEPS010000001.1"/>
</dbReference>
<evidence type="ECO:0000313" key="3">
    <source>
        <dbReference type="Proteomes" id="UP001195903"/>
    </source>
</evidence>
<gene>
    <name evidence="2" type="ORF">KJI95_04610</name>
</gene>
<name>A0ABS5V2C6_9GAMM</name>
<dbReference type="Proteomes" id="UP001195903">
    <property type="component" value="Unassembled WGS sequence"/>
</dbReference>